<dbReference type="NCBIfam" id="TIGR02937">
    <property type="entry name" value="sigma70-ECF"/>
    <property type="match status" value="1"/>
</dbReference>
<evidence type="ECO:0000256" key="4">
    <source>
        <dbReference type="ARBA" id="ARBA00023163"/>
    </source>
</evidence>
<evidence type="ECO:0000256" key="2">
    <source>
        <dbReference type="ARBA" id="ARBA00023015"/>
    </source>
</evidence>
<name>A0ABW2L042_9PROT</name>
<evidence type="ECO:0000259" key="6">
    <source>
        <dbReference type="Pfam" id="PF08281"/>
    </source>
</evidence>
<evidence type="ECO:0000256" key="1">
    <source>
        <dbReference type="ARBA" id="ARBA00010641"/>
    </source>
</evidence>
<dbReference type="Pfam" id="PF08281">
    <property type="entry name" value="Sigma70_r4_2"/>
    <property type="match status" value="1"/>
</dbReference>
<dbReference type="EMBL" id="JBHTCM010000025">
    <property type="protein sequence ID" value="MFC7334955.1"/>
    <property type="molecule type" value="Genomic_DNA"/>
</dbReference>
<dbReference type="InterPro" id="IPR013325">
    <property type="entry name" value="RNA_pol_sigma_r2"/>
</dbReference>
<comment type="caution">
    <text evidence="7">The sequence shown here is derived from an EMBL/GenBank/DDBJ whole genome shotgun (WGS) entry which is preliminary data.</text>
</comment>
<keyword evidence="4" id="KW-0804">Transcription</keyword>
<dbReference type="InterPro" id="IPR036388">
    <property type="entry name" value="WH-like_DNA-bd_sf"/>
</dbReference>
<dbReference type="Proteomes" id="UP001596456">
    <property type="component" value="Unassembled WGS sequence"/>
</dbReference>
<dbReference type="InterPro" id="IPR014284">
    <property type="entry name" value="RNA_pol_sigma-70_dom"/>
</dbReference>
<protein>
    <submittedName>
        <fullName evidence="7">Sigma-70 family RNA polymerase sigma factor</fullName>
    </submittedName>
</protein>
<evidence type="ECO:0000256" key="3">
    <source>
        <dbReference type="ARBA" id="ARBA00023082"/>
    </source>
</evidence>
<dbReference type="InterPro" id="IPR039425">
    <property type="entry name" value="RNA_pol_sigma-70-like"/>
</dbReference>
<dbReference type="SUPFAM" id="SSF88659">
    <property type="entry name" value="Sigma3 and sigma4 domains of RNA polymerase sigma factors"/>
    <property type="match status" value="1"/>
</dbReference>
<comment type="similarity">
    <text evidence="1">Belongs to the sigma-70 factor family. ECF subfamily.</text>
</comment>
<evidence type="ECO:0000313" key="8">
    <source>
        <dbReference type="Proteomes" id="UP001596456"/>
    </source>
</evidence>
<reference evidence="8" key="1">
    <citation type="journal article" date="2019" name="Int. J. Syst. Evol. Microbiol.">
        <title>The Global Catalogue of Microorganisms (GCM) 10K type strain sequencing project: providing services to taxonomists for standard genome sequencing and annotation.</title>
        <authorList>
            <consortium name="The Broad Institute Genomics Platform"/>
            <consortium name="The Broad Institute Genome Sequencing Center for Infectious Disease"/>
            <person name="Wu L."/>
            <person name="Ma J."/>
        </authorList>
    </citation>
    <scope>NUCLEOTIDE SEQUENCE [LARGE SCALE GENOMIC DNA]</scope>
    <source>
        <strain evidence="8">CGMCC 1.16275</strain>
    </source>
</reference>
<dbReference type="RefSeq" id="WP_377360496.1">
    <property type="nucleotide sequence ID" value="NZ_JBHTCM010000025.1"/>
</dbReference>
<keyword evidence="3" id="KW-0731">Sigma factor</keyword>
<keyword evidence="8" id="KW-1185">Reference proteome</keyword>
<feature type="domain" description="RNA polymerase sigma-70 region 2" evidence="5">
    <location>
        <begin position="13"/>
        <end position="77"/>
    </location>
</feature>
<dbReference type="InterPro" id="IPR013249">
    <property type="entry name" value="RNA_pol_sigma70_r4_t2"/>
</dbReference>
<dbReference type="InterPro" id="IPR007627">
    <property type="entry name" value="RNA_pol_sigma70_r2"/>
</dbReference>
<accession>A0ABW2L042</accession>
<dbReference type="Pfam" id="PF04542">
    <property type="entry name" value="Sigma70_r2"/>
    <property type="match status" value="1"/>
</dbReference>
<sequence>MRDAVMDIEIGELYAAHGGWLCDWLRRRTRCPERASDLAHDTFCRLLERGRAGLPLEPRPFLATVARRLLVDDIRRREVERAYLDVCAAQAGDADLLTPERIAEATQLLAGILQLLRELPDLTRQAFLLRRLEGLGHAEIAAALGVSERTVKRHIAAAYAHCYALAYPDR</sequence>
<dbReference type="Gene3D" id="1.10.1740.10">
    <property type="match status" value="1"/>
</dbReference>
<organism evidence="7 8">
    <name type="scientific">Rhodocista pekingensis</name>
    <dbReference type="NCBI Taxonomy" id="201185"/>
    <lineage>
        <taxon>Bacteria</taxon>
        <taxon>Pseudomonadati</taxon>
        <taxon>Pseudomonadota</taxon>
        <taxon>Alphaproteobacteria</taxon>
        <taxon>Rhodospirillales</taxon>
        <taxon>Azospirillaceae</taxon>
        <taxon>Rhodocista</taxon>
    </lineage>
</organism>
<gene>
    <name evidence="7" type="ORF">ACFQPS_17450</name>
</gene>
<evidence type="ECO:0000259" key="5">
    <source>
        <dbReference type="Pfam" id="PF04542"/>
    </source>
</evidence>
<dbReference type="PANTHER" id="PTHR43133">
    <property type="entry name" value="RNA POLYMERASE ECF-TYPE SIGMA FACTO"/>
    <property type="match status" value="1"/>
</dbReference>
<proteinExistence type="inferred from homology"/>
<keyword evidence="2" id="KW-0805">Transcription regulation</keyword>
<dbReference type="Gene3D" id="1.10.10.10">
    <property type="entry name" value="Winged helix-like DNA-binding domain superfamily/Winged helix DNA-binding domain"/>
    <property type="match status" value="1"/>
</dbReference>
<dbReference type="PANTHER" id="PTHR43133:SF63">
    <property type="entry name" value="RNA POLYMERASE SIGMA FACTOR FECI-RELATED"/>
    <property type="match status" value="1"/>
</dbReference>
<dbReference type="InterPro" id="IPR013324">
    <property type="entry name" value="RNA_pol_sigma_r3/r4-like"/>
</dbReference>
<feature type="domain" description="RNA polymerase sigma factor 70 region 4 type 2" evidence="6">
    <location>
        <begin position="112"/>
        <end position="162"/>
    </location>
</feature>
<evidence type="ECO:0000313" key="7">
    <source>
        <dbReference type="EMBL" id="MFC7334955.1"/>
    </source>
</evidence>
<dbReference type="SUPFAM" id="SSF88946">
    <property type="entry name" value="Sigma2 domain of RNA polymerase sigma factors"/>
    <property type="match status" value="1"/>
</dbReference>